<dbReference type="InterPro" id="IPR011989">
    <property type="entry name" value="ARM-like"/>
</dbReference>
<evidence type="ECO:0000256" key="2">
    <source>
        <dbReference type="ARBA" id="ARBA00022942"/>
    </source>
</evidence>
<feature type="region of interest" description="Disordered" evidence="3">
    <location>
        <begin position="1"/>
        <end position="27"/>
    </location>
</feature>
<reference evidence="4" key="1">
    <citation type="journal article" date="2024" name="Gigascience">
        <title>Chromosome-level genome of the poultry shaft louse Menopon gallinae provides insight into the host-switching and adaptive evolution of parasitic lice.</title>
        <authorList>
            <person name="Xu Y."/>
            <person name="Ma L."/>
            <person name="Liu S."/>
            <person name="Liang Y."/>
            <person name="Liu Q."/>
            <person name="He Z."/>
            <person name="Tian L."/>
            <person name="Duan Y."/>
            <person name="Cai W."/>
            <person name="Li H."/>
            <person name="Song F."/>
        </authorList>
    </citation>
    <scope>NUCLEOTIDE SEQUENCE</scope>
    <source>
        <strain evidence="4">Cailab_2023a</strain>
    </source>
</reference>
<evidence type="ECO:0000256" key="1">
    <source>
        <dbReference type="ARBA" id="ARBA00022737"/>
    </source>
</evidence>
<dbReference type="PANTHER" id="PTHR10943">
    <property type="entry name" value="26S PROTEASOME NON-ATPASE REGULATORY SUBUNIT"/>
    <property type="match status" value="1"/>
</dbReference>
<evidence type="ECO:0000313" key="4">
    <source>
        <dbReference type="EMBL" id="KAL0265669.1"/>
    </source>
</evidence>
<feature type="region of interest" description="Disordered" evidence="3">
    <location>
        <begin position="201"/>
        <end position="235"/>
    </location>
</feature>
<feature type="region of interest" description="Disordered" evidence="3">
    <location>
        <begin position="1027"/>
        <end position="1048"/>
    </location>
</feature>
<dbReference type="InterPro" id="IPR036903">
    <property type="entry name" value="Nup98_auto-Pept-S59_dom_sf"/>
</dbReference>
<keyword evidence="1" id="KW-0677">Repeat</keyword>
<dbReference type="GO" id="GO:0005634">
    <property type="term" value="C:nucleus"/>
    <property type="evidence" value="ECO:0007669"/>
    <property type="project" value="TreeGrafter"/>
</dbReference>
<feature type="compositionally biased region" description="Polar residues" evidence="3">
    <location>
        <begin position="282"/>
        <end position="291"/>
    </location>
</feature>
<dbReference type="Pfam" id="PF13646">
    <property type="entry name" value="HEAT_2"/>
    <property type="match status" value="1"/>
</dbReference>
<gene>
    <name evidence="4" type="ORF">PYX00_011383</name>
</gene>
<comment type="caution">
    <text evidence="4">The sequence shown here is derived from an EMBL/GenBank/DDBJ whole genome shotgun (WGS) entry which is preliminary data.</text>
</comment>
<dbReference type="Gene3D" id="1.10.10.2360">
    <property type="match status" value="1"/>
</dbReference>
<dbReference type="Gene3D" id="1.25.10.10">
    <property type="entry name" value="Leucine-rich Repeat Variant"/>
    <property type="match status" value="1"/>
</dbReference>
<protein>
    <recommendedName>
        <fullName evidence="5">26S proteasome non-ATPase regulatory subunit 1 homolog</fullName>
    </recommendedName>
</protein>
<dbReference type="GO" id="GO:0043161">
    <property type="term" value="P:proteasome-mediated ubiquitin-dependent protein catabolic process"/>
    <property type="evidence" value="ECO:0007669"/>
    <property type="project" value="TreeGrafter"/>
</dbReference>
<evidence type="ECO:0008006" key="5">
    <source>
        <dbReference type="Google" id="ProtNLM"/>
    </source>
</evidence>
<evidence type="ECO:0000256" key="3">
    <source>
        <dbReference type="SAM" id="MobiDB-lite"/>
    </source>
</evidence>
<feature type="region of interest" description="Disordered" evidence="3">
    <location>
        <begin position="282"/>
        <end position="312"/>
    </location>
</feature>
<dbReference type="InterPro" id="IPR016024">
    <property type="entry name" value="ARM-type_fold"/>
</dbReference>
<dbReference type="PANTHER" id="PTHR10943:SF2">
    <property type="entry name" value="26S PROTEASOME NON-ATPASE REGULATORY SUBUNIT 1"/>
    <property type="match status" value="1"/>
</dbReference>
<keyword evidence="2" id="KW-0647">Proteasome</keyword>
<dbReference type="SUPFAM" id="SSF82215">
    <property type="entry name" value="C-terminal autoproteolytic domain of nucleoporin nup98"/>
    <property type="match status" value="1"/>
</dbReference>
<dbReference type="GO" id="GO:0034515">
    <property type="term" value="C:proteasome storage granule"/>
    <property type="evidence" value="ECO:0007669"/>
    <property type="project" value="TreeGrafter"/>
</dbReference>
<feature type="compositionally biased region" description="Low complexity" evidence="3">
    <location>
        <begin position="292"/>
        <end position="310"/>
    </location>
</feature>
<accession>A0AAW2H7D4</accession>
<feature type="compositionally biased region" description="Polar residues" evidence="3">
    <location>
        <begin position="208"/>
        <end position="235"/>
    </location>
</feature>
<proteinExistence type="predicted"/>
<organism evidence="4">
    <name type="scientific">Menopon gallinae</name>
    <name type="common">poultry shaft louse</name>
    <dbReference type="NCBI Taxonomy" id="328185"/>
    <lineage>
        <taxon>Eukaryota</taxon>
        <taxon>Metazoa</taxon>
        <taxon>Ecdysozoa</taxon>
        <taxon>Arthropoda</taxon>
        <taxon>Hexapoda</taxon>
        <taxon>Insecta</taxon>
        <taxon>Pterygota</taxon>
        <taxon>Neoptera</taxon>
        <taxon>Paraneoptera</taxon>
        <taxon>Psocodea</taxon>
        <taxon>Troctomorpha</taxon>
        <taxon>Phthiraptera</taxon>
        <taxon>Amblycera</taxon>
        <taxon>Menoponidae</taxon>
        <taxon>Menopon</taxon>
    </lineage>
</organism>
<dbReference type="EMBL" id="JARGDH010000006">
    <property type="protein sequence ID" value="KAL0265669.1"/>
    <property type="molecule type" value="Genomic_DNA"/>
</dbReference>
<name>A0AAW2H7D4_9NEOP</name>
<sequence>MNNNNYNKLFDSSFFSTPQKSDKENSEQKIFNPSQNIFSNAAASIGQNMATSGLPQTPLVPGGMGQGIFSPKAALPGSAGAGSAPQGVGGTFVPGVFGGSTGLGAGASPVLGNTGTGFAAGGSTGPFTQTAAPQGFGAASTPFGSVFGSGAGNAGARPAYAAPPANSIFGAATTTGMSTGSTSAGFGGGYGFGSTGQGQATAVPFGGTPSTPAATPSIFNTASTPTPNLFNNNSTSSPFGTAASTSANPFSVAGTATSPFGTAAATSSPFAKNTAPGIVSSPFGQTALGQQSSSAFTAPAAHTTTPAPSAGFGGSVPLVTAPGPLMAPPSPFAQTRPFSDFGPGVSKGTKDPRYQESRVREDTVFVNLKDICGMKEYQPKSITELRLEDYNLGRRRVVETQQQQQPAPQQAPLIPPFVPAAQPAVQTSVLQPTQPSAMQTAQQPGPVSGSQQAAVFEKHANPNDPFLIDEIKIEKIELPAQPIKKKIPKPDFKREKAESMLKVVLREPAPHTEIETIPSQEDIKKMESTNLVIIFKEGRIEYLEKIKAADALISNIESKVFFNKDEVSVNDVVGVGLNKRARVYVNNYFPFSKKSRSFIRDEALVYELKRDPRRRFVEPLMKELGMIPSVLESVSTKESIDFINKNYAVIGPFMAPHLESLQALNATAEGRVALSKIYFSLQRYDEAISCLEGVSLRDDGSFFYNRMMFWIMDRYHPPQEMNVDALGYLFEKGRFEEIKKCRDFSLISRLIRKERAFYNWVRDNCEVWGDNSVDALYLKIDALSKKRDTRALQALVDAQQYPLNYVLSYYLFDNYPFISRCLQGNSLLNGSFQKQVYLNFLAKNNKTDFNFLNSLGRHNNKFDSRIITLLSNSIMNMGTTNDSLYRLNTDLIANSKPWNRFIGTAVLGNIHVSNENPYEILQKYLPNEGDLKRGGSLLALGFINKLECRDEDIEFFSTFLADKNLSGEIQYGAALGLGLVAMGSCNANVLENYLKLLHSMSVLIVREGVLISIGMINAGQAHEGRVGRCAPQDAHGGEGGAGKDTVDGHKEGKSAEDLLNICEGILLEICRESEHERESRAAGIGLALSVIGTERLFPVLVQDKNEVARYSGALALGASFAGTGNLEIISKLLDLTNDCDDNVKRAAVFGLGLVCSADRSLLLNILKPLATSYSPSVRATVALSLGLFMSGTGDLEASNVVEALLYDNSSLVVQQAGIGLGLLLMQCNSHINPNFKRMVERLNRLTIERAEDCSFKFGAVLGRAMMEAGGTNIVISVLNSMNLVETSRVVGAVLFFQYWFWYPFLPFISLCMKHTGFFVFDENLKHASQEVVVNEKKSRFDYEHIRIEEPKKHRRFKRKEQQAPKKAPVVVEEEDSYVIKSGDRMSLHELSACNREDHSYAELINFFRINMEWKSLVNKINELKESGDSFIAQLQQLEDVKASAYDQMFIDSMLSVDYEFYDEVHKSEMHARKAIAAIEDYMQNTVLGTKDLIYLVDLLEKCYISLLKHELIEPADVCKSLVIQHIRSSGHQLFFFFLLRASAGLENILHAADFMNTRLVDHLRELFDAAFSFYDASFQTPIIEKIQSVYLGDTDFRSNSNNRNSNVYAELMINFLVLDDDDYEYYVENVRNILISRKNNLEDLHRIFLNCLKVEKYGLIGRILQYFVSCKEVFTEAESGTLKSLMSEYAKIDHSPGHGWARLVNAEDFAKFLFKKKMFSEIVDLYEGGCIVPSDYAFCSYIELGEIEKAQKIFDMEQVSKYGFDCNYDRIPLSDEYVFRLHLKNGNHSASCNILQSAKTIEDFIDLTQIIYAENDMKLLIEAIYIGLDKFKTTDFKMLQVFISLLHIDQLDISILDRAEMILRMARILDIRSLSGAQKEWMRSVCFNNILDLIDVKCSSLLELTQIMHLFDLDIDSIYLCLCVYSRKDTNTAEHRDRIKKLYTCFSSVERPEDCDEGYYKTLALFYKCYSIIEDAFADEIFNMMLPFKKLTNNVVVLLLNFEAEIINKLFDRKISVIKEGERRGLLDSSTIYAFITNLSIQGPHVSVLFLEKLVLYIDSKHLRSNMVTKIIMNQRALLEIIGDRSAVNKVNLVLEKIRSSTEDKVLER</sequence>
<dbReference type="GO" id="GO:0008540">
    <property type="term" value="C:proteasome regulatory particle, base subcomplex"/>
    <property type="evidence" value="ECO:0007669"/>
    <property type="project" value="TreeGrafter"/>
</dbReference>
<dbReference type="Gene3D" id="3.30.1610.10">
    <property type="entry name" value="Peptidase S59, nucleoporin"/>
    <property type="match status" value="1"/>
</dbReference>
<dbReference type="SUPFAM" id="SSF48371">
    <property type="entry name" value="ARM repeat"/>
    <property type="match status" value="1"/>
</dbReference>